<evidence type="ECO:0000256" key="4">
    <source>
        <dbReference type="ARBA" id="ARBA00022801"/>
    </source>
</evidence>
<dbReference type="SUPFAM" id="SSF53092">
    <property type="entry name" value="Creatinase/prolidase N-terminal domain"/>
    <property type="match status" value="1"/>
</dbReference>
<evidence type="ECO:0000256" key="1">
    <source>
        <dbReference type="ARBA" id="ARBA00001936"/>
    </source>
</evidence>
<dbReference type="PANTHER" id="PTHR43226">
    <property type="entry name" value="XAA-PRO AMINOPEPTIDASE 3"/>
    <property type="match status" value="1"/>
</dbReference>
<dbReference type="InterPro" id="IPR052433">
    <property type="entry name" value="X-Pro_dipept-like"/>
</dbReference>
<name>A0A0C3S5V7_PHLG1</name>
<evidence type="ECO:0000256" key="3">
    <source>
        <dbReference type="ARBA" id="ARBA00022723"/>
    </source>
</evidence>
<evidence type="ECO:0000256" key="2">
    <source>
        <dbReference type="ARBA" id="ARBA00008766"/>
    </source>
</evidence>
<dbReference type="InterPro" id="IPR029149">
    <property type="entry name" value="Creatin/AminoP/Spt16_N"/>
</dbReference>
<reference evidence="8 9" key="1">
    <citation type="journal article" date="2014" name="PLoS Genet.">
        <title>Analysis of the Phlebiopsis gigantea genome, transcriptome and secretome provides insight into its pioneer colonization strategies of wood.</title>
        <authorList>
            <person name="Hori C."/>
            <person name="Ishida T."/>
            <person name="Igarashi K."/>
            <person name="Samejima M."/>
            <person name="Suzuki H."/>
            <person name="Master E."/>
            <person name="Ferreira P."/>
            <person name="Ruiz-Duenas F.J."/>
            <person name="Held B."/>
            <person name="Canessa P."/>
            <person name="Larrondo L.F."/>
            <person name="Schmoll M."/>
            <person name="Druzhinina I.S."/>
            <person name="Kubicek C.P."/>
            <person name="Gaskell J.A."/>
            <person name="Kersten P."/>
            <person name="St John F."/>
            <person name="Glasner J."/>
            <person name="Sabat G."/>
            <person name="Splinter BonDurant S."/>
            <person name="Syed K."/>
            <person name="Yadav J."/>
            <person name="Mgbeahuruike A.C."/>
            <person name="Kovalchuk A."/>
            <person name="Asiegbu F.O."/>
            <person name="Lackner G."/>
            <person name="Hoffmeister D."/>
            <person name="Rencoret J."/>
            <person name="Gutierrez A."/>
            <person name="Sun H."/>
            <person name="Lindquist E."/>
            <person name="Barry K."/>
            <person name="Riley R."/>
            <person name="Grigoriev I.V."/>
            <person name="Henrissat B."/>
            <person name="Kues U."/>
            <person name="Berka R.M."/>
            <person name="Martinez A.T."/>
            <person name="Covert S.F."/>
            <person name="Blanchette R.A."/>
            <person name="Cullen D."/>
        </authorList>
    </citation>
    <scope>NUCLEOTIDE SEQUENCE [LARGE SCALE GENOMIC DNA]</scope>
    <source>
        <strain evidence="8 9">11061_1 CR5-6</strain>
    </source>
</reference>
<dbReference type="OrthoDB" id="4215474at2759"/>
<feature type="domain" description="Aminopeptidase P N-terminal" evidence="7">
    <location>
        <begin position="60"/>
        <end position="196"/>
    </location>
</feature>
<dbReference type="CDD" id="cd01087">
    <property type="entry name" value="Prolidase"/>
    <property type="match status" value="1"/>
</dbReference>
<dbReference type="InterPro" id="IPR007865">
    <property type="entry name" value="Aminopep_P_N"/>
</dbReference>
<dbReference type="SUPFAM" id="SSF55920">
    <property type="entry name" value="Creatinase/aminopeptidase"/>
    <property type="match status" value="1"/>
</dbReference>
<dbReference type="STRING" id="745531.A0A0C3S5V7"/>
<comment type="similarity">
    <text evidence="2 6">Belongs to the peptidase M24B family.</text>
</comment>
<dbReference type="GO" id="GO:0030145">
    <property type="term" value="F:manganese ion binding"/>
    <property type="evidence" value="ECO:0007669"/>
    <property type="project" value="InterPro"/>
</dbReference>
<keyword evidence="9" id="KW-1185">Reference proteome</keyword>
<dbReference type="InterPro" id="IPR036005">
    <property type="entry name" value="Creatinase/aminopeptidase-like"/>
</dbReference>
<keyword evidence="3 6" id="KW-0479">Metal-binding</keyword>
<organism evidence="8 9">
    <name type="scientific">Phlebiopsis gigantea (strain 11061_1 CR5-6)</name>
    <name type="common">White-rot fungus</name>
    <name type="synonym">Peniophora gigantea</name>
    <dbReference type="NCBI Taxonomy" id="745531"/>
    <lineage>
        <taxon>Eukaryota</taxon>
        <taxon>Fungi</taxon>
        <taxon>Dikarya</taxon>
        <taxon>Basidiomycota</taxon>
        <taxon>Agaricomycotina</taxon>
        <taxon>Agaricomycetes</taxon>
        <taxon>Polyporales</taxon>
        <taxon>Phanerochaetaceae</taxon>
        <taxon>Phlebiopsis</taxon>
    </lineage>
</organism>
<dbReference type="InterPro" id="IPR000994">
    <property type="entry name" value="Pept_M24"/>
</dbReference>
<dbReference type="EMBL" id="KN840533">
    <property type="protein sequence ID" value="KIP05807.1"/>
    <property type="molecule type" value="Genomic_DNA"/>
</dbReference>
<sequence>MSVLRCLAARYSPTSPARLLARRYTSEAGLKNGIKPTRFGQPLFASHPHLMSPNELTPGISADEYERRRKALMDRLPEGSVVVSVSAEVKYMSGQIFYKFRQASDFWYLTGFEEPDSAVILQKNSSTRGYHMTLFSTGPDSYREKWDGARTSKDDAVQYFNADAAESITSFPDAFKSLKSDPSFIYIDMPPGMSRRGRPISHKTLLKYLSPSSSSARQDLDTLIESISPKRLRSLTPEVAKLRAVKSKSEQTLMRKAADISGLAHAKTMRFAAPGMSEHELAAHFEYTCALRGSQRPAYVPVVASGPNALIIHYTSNNQVIREDEMVLIDAGCEYNGYVSDITRTFPAKGTFTTAQAILYNAVLQAQKYLISLCKESASVSLSQIHRESVSSLITELNKIGFNLRGLTGVSDLENLLYPHYVGHPLGIDLHESTHFERGAPLKDGNVVTIEPGIYVPPSPIFPKEFHNIGIRIEDEVLVGKSHPIVLTVAAPKEIEDIEGACKGDLGLEPY</sequence>
<dbReference type="SMART" id="SM01011">
    <property type="entry name" value="AMP_N"/>
    <property type="match status" value="1"/>
</dbReference>
<gene>
    <name evidence="8" type="ORF">PHLGIDRAFT_107752</name>
</gene>
<dbReference type="HOGENOM" id="CLU_017266_1_1_1"/>
<dbReference type="InterPro" id="IPR001131">
    <property type="entry name" value="Peptidase_M24B_aminopep-P_CS"/>
</dbReference>
<evidence type="ECO:0000259" key="7">
    <source>
        <dbReference type="SMART" id="SM01011"/>
    </source>
</evidence>
<dbReference type="GO" id="GO:0070006">
    <property type="term" value="F:metalloaminopeptidase activity"/>
    <property type="evidence" value="ECO:0007669"/>
    <property type="project" value="InterPro"/>
</dbReference>
<accession>A0A0C3S5V7</accession>
<evidence type="ECO:0000256" key="5">
    <source>
        <dbReference type="ARBA" id="ARBA00023211"/>
    </source>
</evidence>
<dbReference type="Gene3D" id="3.40.350.10">
    <property type="entry name" value="Creatinase/prolidase N-terminal domain"/>
    <property type="match status" value="1"/>
</dbReference>
<dbReference type="PANTHER" id="PTHR43226:SF4">
    <property type="entry name" value="XAA-PRO AMINOPEPTIDASE 3"/>
    <property type="match status" value="1"/>
</dbReference>
<evidence type="ECO:0000313" key="8">
    <source>
        <dbReference type="EMBL" id="KIP05807.1"/>
    </source>
</evidence>
<evidence type="ECO:0000313" key="9">
    <source>
        <dbReference type="Proteomes" id="UP000053257"/>
    </source>
</evidence>
<proteinExistence type="inferred from homology"/>
<dbReference type="Proteomes" id="UP000053257">
    <property type="component" value="Unassembled WGS sequence"/>
</dbReference>
<protein>
    <recommendedName>
        <fullName evidence="7">Aminopeptidase P N-terminal domain-containing protein</fullName>
    </recommendedName>
</protein>
<dbReference type="Gene3D" id="3.90.230.10">
    <property type="entry name" value="Creatinase/methionine aminopeptidase superfamily"/>
    <property type="match status" value="1"/>
</dbReference>
<dbReference type="AlphaFoldDB" id="A0A0C3S5V7"/>
<dbReference type="PROSITE" id="PS00491">
    <property type="entry name" value="PROLINE_PEPTIDASE"/>
    <property type="match status" value="1"/>
</dbReference>
<dbReference type="GO" id="GO:0006508">
    <property type="term" value="P:proteolysis"/>
    <property type="evidence" value="ECO:0007669"/>
    <property type="project" value="TreeGrafter"/>
</dbReference>
<dbReference type="Pfam" id="PF00557">
    <property type="entry name" value="Peptidase_M24"/>
    <property type="match status" value="1"/>
</dbReference>
<evidence type="ECO:0000256" key="6">
    <source>
        <dbReference type="RuleBase" id="RU000590"/>
    </source>
</evidence>
<keyword evidence="5" id="KW-0464">Manganese</keyword>
<dbReference type="Pfam" id="PF05195">
    <property type="entry name" value="AMP_N"/>
    <property type="match status" value="1"/>
</dbReference>
<keyword evidence="4" id="KW-0378">Hydrolase</keyword>
<dbReference type="GO" id="GO:0005739">
    <property type="term" value="C:mitochondrion"/>
    <property type="evidence" value="ECO:0007669"/>
    <property type="project" value="TreeGrafter"/>
</dbReference>
<comment type="cofactor">
    <cofactor evidence="1">
        <name>Mn(2+)</name>
        <dbReference type="ChEBI" id="CHEBI:29035"/>
    </cofactor>
</comment>